<dbReference type="Proteomes" id="UP000032141">
    <property type="component" value="Chromosome C6"/>
</dbReference>
<dbReference type="HOGENOM" id="CLU_2501061_0_0_1"/>
<name>A0A0D3D228_BRAOL</name>
<reference evidence="2" key="2">
    <citation type="submission" date="2015-03" db="UniProtKB">
        <authorList>
            <consortium name="EnsemblPlants"/>
        </authorList>
    </citation>
    <scope>IDENTIFICATION</scope>
</reference>
<organism evidence="2 3">
    <name type="scientific">Brassica oleracea var. oleracea</name>
    <dbReference type="NCBI Taxonomy" id="109376"/>
    <lineage>
        <taxon>Eukaryota</taxon>
        <taxon>Viridiplantae</taxon>
        <taxon>Streptophyta</taxon>
        <taxon>Embryophyta</taxon>
        <taxon>Tracheophyta</taxon>
        <taxon>Spermatophyta</taxon>
        <taxon>Magnoliopsida</taxon>
        <taxon>eudicotyledons</taxon>
        <taxon>Gunneridae</taxon>
        <taxon>Pentapetalae</taxon>
        <taxon>rosids</taxon>
        <taxon>malvids</taxon>
        <taxon>Brassicales</taxon>
        <taxon>Brassicaceae</taxon>
        <taxon>Brassiceae</taxon>
        <taxon>Brassica</taxon>
    </lineage>
</organism>
<dbReference type="Gramene" id="Bo6g125710.1">
    <property type="protein sequence ID" value="Bo6g125710.1"/>
    <property type="gene ID" value="Bo6g125710"/>
</dbReference>
<evidence type="ECO:0000256" key="1">
    <source>
        <dbReference type="SAM" id="MobiDB-lite"/>
    </source>
</evidence>
<keyword evidence="3" id="KW-1185">Reference proteome</keyword>
<accession>A0A0D3D228</accession>
<dbReference type="STRING" id="109376.A0A0D3D228"/>
<dbReference type="EnsemblPlants" id="Bo6g125710.1">
    <property type="protein sequence ID" value="Bo6g125710.1"/>
    <property type="gene ID" value="Bo6g125710"/>
</dbReference>
<reference evidence="2 3" key="1">
    <citation type="journal article" date="2014" name="Genome Biol.">
        <title>Transcriptome and methylome profiling reveals relics of genome dominance in the mesopolyploid Brassica oleracea.</title>
        <authorList>
            <person name="Parkin I.A."/>
            <person name="Koh C."/>
            <person name="Tang H."/>
            <person name="Robinson S.J."/>
            <person name="Kagale S."/>
            <person name="Clarke W.E."/>
            <person name="Town C.D."/>
            <person name="Nixon J."/>
            <person name="Krishnakumar V."/>
            <person name="Bidwell S.L."/>
            <person name="Denoeud F."/>
            <person name="Belcram H."/>
            <person name="Links M.G."/>
            <person name="Just J."/>
            <person name="Clarke C."/>
            <person name="Bender T."/>
            <person name="Huebert T."/>
            <person name="Mason A.S."/>
            <person name="Pires J.C."/>
            <person name="Barker G."/>
            <person name="Moore J."/>
            <person name="Walley P.G."/>
            <person name="Manoli S."/>
            <person name="Batley J."/>
            <person name="Edwards D."/>
            <person name="Nelson M.N."/>
            <person name="Wang X."/>
            <person name="Paterson A.H."/>
            <person name="King G."/>
            <person name="Bancroft I."/>
            <person name="Chalhoub B."/>
            <person name="Sharpe A.G."/>
        </authorList>
    </citation>
    <scope>NUCLEOTIDE SEQUENCE</scope>
    <source>
        <strain evidence="2 3">cv. TO1000</strain>
    </source>
</reference>
<sequence>MGEMSMDSLHNHGDRKRAHSYFQQAAQMSPDDCYVQASYARFLWDVEEDEDEVDGEEEQRSDEIGIMPSTTTFRDFSQLSAISTQS</sequence>
<protein>
    <submittedName>
        <fullName evidence="2">Uncharacterized protein</fullName>
    </submittedName>
</protein>
<evidence type="ECO:0000313" key="2">
    <source>
        <dbReference type="EnsemblPlants" id="Bo6g125710.1"/>
    </source>
</evidence>
<proteinExistence type="predicted"/>
<evidence type="ECO:0000313" key="3">
    <source>
        <dbReference type="Proteomes" id="UP000032141"/>
    </source>
</evidence>
<dbReference type="AlphaFoldDB" id="A0A0D3D228"/>
<feature type="region of interest" description="Disordered" evidence="1">
    <location>
        <begin position="1"/>
        <end position="21"/>
    </location>
</feature>